<protein>
    <submittedName>
        <fullName evidence="3">Uncharacterized protein</fullName>
    </submittedName>
</protein>
<dbReference type="Proteomes" id="UP001054889">
    <property type="component" value="Unassembled WGS sequence"/>
</dbReference>
<accession>A0AAV5C264</accession>
<comment type="caution">
    <text evidence="3">The sequence shown here is derived from an EMBL/GenBank/DDBJ whole genome shotgun (WGS) entry which is preliminary data.</text>
</comment>
<feature type="domain" description="DUF7788" evidence="2">
    <location>
        <begin position="158"/>
        <end position="358"/>
    </location>
</feature>
<dbReference type="PIRSF" id="PIRSF015417">
    <property type="entry name" value="T31B5_30_vWA"/>
    <property type="match status" value="1"/>
</dbReference>
<dbReference type="AlphaFoldDB" id="A0AAV5C264"/>
<reference evidence="3" key="1">
    <citation type="journal article" date="2018" name="DNA Res.">
        <title>Multiple hybrid de novo genome assembly of finger millet, an orphan allotetraploid crop.</title>
        <authorList>
            <person name="Hatakeyama M."/>
            <person name="Aluri S."/>
            <person name="Balachadran M.T."/>
            <person name="Sivarajan S.R."/>
            <person name="Patrignani A."/>
            <person name="Gruter S."/>
            <person name="Poveda L."/>
            <person name="Shimizu-Inatsugi R."/>
            <person name="Baeten J."/>
            <person name="Francoijs K.J."/>
            <person name="Nataraja K.N."/>
            <person name="Reddy Y.A.N."/>
            <person name="Phadnis S."/>
            <person name="Ravikumar R.L."/>
            <person name="Schlapbach R."/>
            <person name="Sreeman S.M."/>
            <person name="Shimizu K.K."/>
        </authorList>
    </citation>
    <scope>NUCLEOTIDE SEQUENCE</scope>
</reference>
<dbReference type="PANTHER" id="PTHR31373">
    <property type="entry name" value="OS06G0652100 PROTEIN"/>
    <property type="match status" value="1"/>
</dbReference>
<dbReference type="InterPro" id="IPR058580">
    <property type="entry name" value="DUF2828"/>
</dbReference>
<sequence length="374" mass="42681">MFPPGSEDNHLEDYQKSIRALAKLRRQVLKPLRTALELPESYMSRGQWSTLPYKRVAKVAMTMYEPLFQLHDGPRFQNFQDDETLAGAGGGPAKPKMIAAAPLHQLVHIMQSWHEHKPPTREYVVREWNKEFASLHTKGLFSNCLVIFDSVMRKGPNIDKLIRVGLGLSALISGLSQQGLPWGNRVFAFRGDVQFHVLPFLPQTQPLTPESLTHTLNTINNIQCTVRFNLTPIFEWILSMAVAQDIKETDMVKTIFVFTNKEFDETSVPTIRGKPSPEEMATRKPFPWHHEYVQLRRKFKAEGYANVFPQVVFWNLQGQHSAAFTTTDDGIMKLKGYSDAFLRIFLDLGGVVEPEDEMYASISSAKYQDLQLID</sequence>
<evidence type="ECO:0000313" key="3">
    <source>
        <dbReference type="EMBL" id="GJM91803.1"/>
    </source>
</evidence>
<gene>
    <name evidence="3" type="primary">ga08215</name>
    <name evidence="3" type="ORF">PR202_ga08215</name>
</gene>
<proteinExistence type="predicted"/>
<dbReference type="InterPro" id="IPR056690">
    <property type="entry name" value="DUF7788"/>
</dbReference>
<organism evidence="3 4">
    <name type="scientific">Eleusine coracana subsp. coracana</name>
    <dbReference type="NCBI Taxonomy" id="191504"/>
    <lineage>
        <taxon>Eukaryota</taxon>
        <taxon>Viridiplantae</taxon>
        <taxon>Streptophyta</taxon>
        <taxon>Embryophyta</taxon>
        <taxon>Tracheophyta</taxon>
        <taxon>Spermatophyta</taxon>
        <taxon>Magnoliopsida</taxon>
        <taxon>Liliopsida</taxon>
        <taxon>Poales</taxon>
        <taxon>Poaceae</taxon>
        <taxon>PACMAD clade</taxon>
        <taxon>Chloridoideae</taxon>
        <taxon>Cynodonteae</taxon>
        <taxon>Eleusininae</taxon>
        <taxon>Eleusine</taxon>
    </lineage>
</organism>
<dbReference type="Pfam" id="PF25043">
    <property type="entry name" value="DUF7788"/>
    <property type="match status" value="1"/>
</dbReference>
<feature type="domain" description="DUF2828" evidence="1">
    <location>
        <begin position="10"/>
        <end position="82"/>
    </location>
</feature>
<evidence type="ECO:0000259" key="1">
    <source>
        <dbReference type="Pfam" id="PF11443"/>
    </source>
</evidence>
<dbReference type="EMBL" id="BQKI01000004">
    <property type="protein sequence ID" value="GJM91803.1"/>
    <property type="molecule type" value="Genomic_DNA"/>
</dbReference>
<evidence type="ECO:0000259" key="2">
    <source>
        <dbReference type="Pfam" id="PF25043"/>
    </source>
</evidence>
<dbReference type="Pfam" id="PF11443">
    <property type="entry name" value="DUF2828"/>
    <property type="match status" value="1"/>
</dbReference>
<dbReference type="InterPro" id="IPR011205">
    <property type="entry name" value="UCP015417_vWA"/>
</dbReference>
<evidence type="ECO:0000313" key="4">
    <source>
        <dbReference type="Proteomes" id="UP001054889"/>
    </source>
</evidence>
<name>A0AAV5C264_ELECO</name>
<keyword evidence="4" id="KW-1185">Reference proteome</keyword>
<reference evidence="3" key="2">
    <citation type="submission" date="2021-12" db="EMBL/GenBank/DDBJ databases">
        <title>Resequencing data analysis of finger millet.</title>
        <authorList>
            <person name="Hatakeyama M."/>
            <person name="Aluri S."/>
            <person name="Balachadran M.T."/>
            <person name="Sivarajan S.R."/>
            <person name="Poveda L."/>
            <person name="Shimizu-Inatsugi R."/>
            <person name="Schlapbach R."/>
            <person name="Sreeman S.M."/>
            <person name="Shimizu K.K."/>
        </authorList>
    </citation>
    <scope>NUCLEOTIDE SEQUENCE</scope>
</reference>
<dbReference type="PANTHER" id="PTHR31373:SF17">
    <property type="entry name" value="OS06G0652100 PROTEIN"/>
    <property type="match status" value="1"/>
</dbReference>